<evidence type="ECO:0000313" key="3">
    <source>
        <dbReference type="Proteomes" id="UP000500857"/>
    </source>
</evidence>
<feature type="transmembrane region" description="Helical" evidence="1">
    <location>
        <begin position="438"/>
        <end position="464"/>
    </location>
</feature>
<dbReference type="NCBIfam" id="NF033912">
    <property type="entry name" value="msc"/>
    <property type="match status" value="1"/>
</dbReference>
<feature type="transmembrane region" description="Helical" evidence="1">
    <location>
        <begin position="203"/>
        <end position="223"/>
    </location>
</feature>
<dbReference type="InterPro" id="IPR008910">
    <property type="entry name" value="MSC_TM_helix"/>
</dbReference>
<dbReference type="AlphaFoldDB" id="A0A6H1U404"/>
<feature type="transmembrane region" description="Helical" evidence="1">
    <location>
        <begin position="476"/>
        <end position="494"/>
    </location>
</feature>
<dbReference type="EMBL" id="CP051167">
    <property type="protein sequence ID" value="QIZ73602.1"/>
    <property type="molecule type" value="Genomic_DNA"/>
</dbReference>
<proteinExistence type="predicted"/>
<dbReference type="PANTHER" id="PTHR30221">
    <property type="entry name" value="SMALL-CONDUCTANCE MECHANOSENSITIVE CHANNEL"/>
    <property type="match status" value="1"/>
</dbReference>
<keyword evidence="1" id="KW-0472">Membrane</keyword>
<feature type="transmembrane region" description="Helical" evidence="1">
    <location>
        <begin position="145"/>
        <end position="170"/>
    </location>
</feature>
<gene>
    <name evidence="2" type="ORF">HCG48_04925</name>
</gene>
<sequence length="546" mass="58131">MNDMWYIRPEPVGDLPNSVSLLAQTSTGGFDPQAMVVNPVTNFVNGLMDFLPSLLGAIAILIVGWLAATIIAAGVRGLLNRTDIDNRIANAVMGRQESPPPIEKWAASGVYWVIMIFVLVAFFNALKLEVVSQPLNSFLDQIFNYLPRLGGAALLLGVAWIVATICKMLLTTGLQRFRLDDRLAQQTGEGESPFMLNETLANALYWFVFLFFLPPILDALQLPGALTPVQNLVDQILSALPKILTAVIIGAIGWLIARIVRGIVTNLLAATGTDRLGQRMGLTQQNEGMSLSGLIGTTVYVLILIPTAIAALNSLQIEAISDPAIAMLQQILDAIPKIFTAGLIFGVFYVVGRFVSDFVTNILTSIGFNNIFAALGFSRPSTASTPADSTPESGSDLTSKTPSEIVGIVVMVAILLFAAVAATEVLQFEVLTIISGEILRIAGLVLVGVIVFGIGLYLANLAYSLIAQSKTAQAEILGQAARISIIALAGAMALQQMGIAPHIVNLAFGLLFGAIAVAIALAFGLGGRDVAGEQLRDWLAQFKNKE</sequence>
<dbReference type="Gene3D" id="1.10.287.1260">
    <property type="match status" value="2"/>
</dbReference>
<dbReference type="Proteomes" id="UP000500857">
    <property type="component" value="Chromosome"/>
</dbReference>
<evidence type="ECO:0000256" key="1">
    <source>
        <dbReference type="SAM" id="Phobius"/>
    </source>
</evidence>
<feature type="transmembrane region" description="Helical" evidence="1">
    <location>
        <begin position="243"/>
        <end position="270"/>
    </location>
</feature>
<keyword evidence="3" id="KW-1185">Reference proteome</keyword>
<dbReference type="GO" id="GO:0008381">
    <property type="term" value="F:mechanosensitive monoatomic ion channel activity"/>
    <property type="evidence" value="ECO:0007669"/>
    <property type="project" value="InterPro"/>
</dbReference>
<dbReference type="KEGG" id="oxy:HCG48_04925"/>
<evidence type="ECO:0000313" key="2">
    <source>
        <dbReference type="EMBL" id="QIZ73602.1"/>
    </source>
</evidence>
<feature type="transmembrane region" description="Helical" evidence="1">
    <location>
        <begin position="506"/>
        <end position="526"/>
    </location>
</feature>
<organism evidence="2 3">
    <name type="scientific">Oxynema aestuarii AP17</name>
    <dbReference type="NCBI Taxonomy" id="2064643"/>
    <lineage>
        <taxon>Bacteria</taxon>
        <taxon>Bacillati</taxon>
        <taxon>Cyanobacteriota</taxon>
        <taxon>Cyanophyceae</taxon>
        <taxon>Oscillatoriophycideae</taxon>
        <taxon>Oscillatoriales</taxon>
        <taxon>Oscillatoriaceae</taxon>
        <taxon>Oxynema</taxon>
        <taxon>Oxynema aestuarii</taxon>
    </lineage>
</organism>
<dbReference type="InterPro" id="IPR045275">
    <property type="entry name" value="MscS_archaea/bacteria_type"/>
</dbReference>
<feature type="transmembrane region" description="Helical" evidence="1">
    <location>
        <begin position="405"/>
        <end position="426"/>
    </location>
</feature>
<protein>
    <submittedName>
        <fullName evidence="2">Mechanosensitive ion channel</fullName>
    </submittedName>
</protein>
<feature type="transmembrane region" description="Helical" evidence="1">
    <location>
        <begin position="291"/>
        <end position="314"/>
    </location>
</feature>
<reference evidence="2 3" key="1">
    <citation type="submission" date="2020-04" db="EMBL/GenBank/DDBJ databases">
        <authorList>
            <person name="Basu S."/>
            <person name="Maruthanayagam V."/>
            <person name="Chakraborty S."/>
            <person name="Pramanik A."/>
            <person name="Mukherjee J."/>
            <person name="Brink B."/>
        </authorList>
    </citation>
    <scope>NUCLEOTIDE SEQUENCE [LARGE SCALE GENOMIC DNA]</scope>
    <source>
        <strain evidence="2 3">AP17</strain>
    </source>
</reference>
<feature type="transmembrane region" description="Helical" evidence="1">
    <location>
        <begin position="105"/>
        <end position="125"/>
    </location>
</feature>
<name>A0A6H1U404_9CYAN</name>
<dbReference type="Pfam" id="PF05552">
    <property type="entry name" value="MS_channel_1st_1"/>
    <property type="match status" value="4"/>
</dbReference>
<accession>A0A6H1U404</accession>
<feature type="transmembrane region" description="Helical" evidence="1">
    <location>
        <begin position="54"/>
        <end position="79"/>
    </location>
</feature>
<keyword evidence="1" id="KW-0812">Transmembrane</keyword>
<feature type="transmembrane region" description="Helical" evidence="1">
    <location>
        <begin position="334"/>
        <end position="351"/>
    </location>
</feature>
<dbReference type="PANTHER" id="PTHR30221:SF1">
    <property type="entry name" value="SMALL-CONDUCTANCE MECHANOSENSITIVE CHANNEL"/>
    <property type="match status" value="1"/>
</dbReference>
<keyword evidence="1" id="KW-1133">Transmembrane helix</keyword>